<sequence length="760" mass="84425">MLKVLSDNNTVVQFVSTPACMLTIACTSCAYKAEMRVTCRLIRPNFRALIAQQHYVMRPLPLPSSMPPWSFLSAFWKFSRTTKWRNATRPWEQKSETLDQQPAMPQLASDTNTAPQPDTGVVTKGDDSSVFALIIGIDKYMNTDHFTALRGAVNDATAFYEFLVDSHEQCGLGVPESNILFLKDEDATRDKILSAFESHFLNNARIPDHGDASMILFFAGHGTRVRAPGNLMSQDEMVEGICPVDERTSPGGKYVYTIPDYVLVHLLRVLCERKGENITVIFDSCHSGGMGRNVGQVRAANSDSSPVPPELDSHLWINERPAADACLWAISATTHVWLAACAAEESAREIPFDEPGHRQVVRGRFTKSLIEHLRKVDLENTTYMELLGHLPTWSGQTPFCGGDKRNRLLFDKKYSRTGRSAMSLTAVDKGRTWRVSIGMVAGVVQGTEFNVLDRDNHAICTLVVQKVEIAETILKLKDGASLNMPFPEDVRAVVSDWRNDEMIMSVHVCEGFPHTAALFSAEGAHITLRMPEDEDGSVVVHRLTPIFECAPVARFSLSSATTALQLSAALGGIAHFNHFLERRNKDAVLDGVSLEVYRLTGNRPTRTPDRSVGQNGNLVVGNRALFKSVNGGKYGIIIRNASPHRLFSYLFAFDPTDYTIVRLYNPYSTSEPPLRSVQGEITIGMGGERALDFDLPEGADKSSAFLKLFVATKALDIDWIQQTLSPFATDFQGRPRGIRFEVFEDTDTWDAFTVTLTMTR</sequence>
<dbReference type="Pfam" id="PF00656">
    <property type="entry name" value="Peptidase_C14"/>
    <property type="match status" value="1"/>
</dbReference>
<protein>
    <submittedName>
        <fullName evidence="4">Metacaspase-7</fullName>
    </submittedName>
</protein>
<dbReference type="GO" id="GO:0006508">
    <property type="term" value="P:proteolysis"/>
    <property type="evidence" value="ECO:0007669"/>
    <property type="project" value="InterPro"/>
</dbReference>
<gene>
    <name evidence="4" type="ORF">MSAN_00916800</name>
</gene>
<evidence type="ECO:0000313" key="5">
    <source>
        <dbReference type="Proteomes" id="UP000623467"/>
    </source>
</evidence>
<dbReference type="Proteomes" id="UP000623467">
    <property type="component" value="Unassembled WGS sequence"/>
</dbReference>
<evidence type="ECO:0000256" key="2">
    <source>
        <dbReference type="SAM" id="MobiDB-lite"/>
    </source>
</evidence>
<dbReference type="AlphaFoldDB" id="A0A8H6YYG7"/>
<dbReference type="InterPro" id="IPR050452">
    <property type="entry name" value="Metacaspase"/>
</dbReference>
<reference evidence="4" key="1">
    <citation type="submission" date="2020-05" db="EMBL/GenBank/DDBJ databases">
        <title>Mycena genomes resolve the evolution of fungal bioluminescence.</title>
        <authorList>
            <person name="Tsai I.J."/>
        </authorList>
    </citation>
    <scope>NUCLEOTIDE SEQUENCE</scope>
    <source>
        <strain evidence="4">160909Yilan</strain>
    </source>
</reference>
<comment type="similarity">
    <text evidence="1">Belongs to the peptidase C14B family.</text>
</comment>
<keyword evidence="5" id="KW-1185">Reference proteome</keyword>
<dbReference type="OrthoDB" id="3223806at2759"/>
<dbReference type="InterPro" id="IPR011600">
    <property type="entry name" value="Pept_C14_caspase"/>
</dbReference>
<organism evidence="4 5">
    <name type="scientific">Mycena sanguinolenta</name>
    <dbReference type="NCBI Taxonomy" id="230812"/>
    <lineage>
        <taxon>Eukaryota</taxon>
        <taxon>Fungi</taxon>
        <taxon>Dikarya</taxon>
        <taxon>Basidiomycota</taxon>
        <taxon>Agaricomycotina</taxon>
        <taxon>Agaricomycetes</taxon>
        <taxon>Agaricomycetidae</taxon>
        <taxon>Agaricales</taxon>
        <taxon>Marasmiineae</taxon>
        <taxon>Mycenaceae</taxon>
        <taxon>Mycena</taxon>
    </lineage>
</organism>
<feature type="domain" description="Peptidase C14 caspase" evidence="3">
    <location>
        <begin position="131"/>
        <end position="387"/>
    </location>
</feature>
<accession>A0A8H6YYG7</accession>
<dbReference type="PROSITE" id="PS51257">
    <property type="entry name" value="PROKAR_LIPOPROTEIN"/>
    <property type="match status" value="1"/>
</dbReference>
<dbReference type="PANTHER" id="PTHR48104">
    <property type="entry name" value="METACASPASE-4"/>
    <property type="match status" value="1"/>
</dbReference>
<dbReference type="PANTHER" id="PTHR48104:SF30">
    <property type="entry name" value="METACASPASE-1"/>
    <property type="match status" value="1"/>
</dbReference>
<dbReference type="GO" id="GO:0005737">
    <property type="term" value="C:cytoplasm"/>
    <property type="evidence" value="ECO:0007669"/>
    <property type="project" value="TreeGrafter"/>
</dbReference>
<name>A0A8H6YYG7_9AGAR</name>
<evidence type="ECO:0000259" key="3">
    <source>
        <dbReference type="Pfam" id="PF00656"/>
    </source>
</evidence>
<dbReference type="EMBL" id="JACAZH010000006">
    <property type="protein sequence ID" value="KAF7366591.1"/>
    <property type="molecule type" value="Genomic_DNA"/>
</dbReference>
<comment type="caution">
    <text evidence="4">The sequence shown here is derived from an EMBL/GenBank/DDBJ whole genome shotgun (WGS) entry which is preliminary data.</text>
</comment>
<dbReference type="GO" id="GO:0004197">
    <property type="term" value="F:cysteine-type endopeptidase activity"/>
    <property type="evidence" value="ECO:0007669"/>
    <property type="project" value="InterPro"/>
</dbReference>
<dbReference type="Gene3D" id="3.40.50.1460">
    <property type="match status" value="1"/>
</dbReference>
<evidence type="ECO:0000313" key="4">
    <source>
        <dbReference type="EMBL" id="KAF7366591.1"/>
    </source>
</evidence>
<evidence type="ECO:0000256" key="1">
    <source>
        <dbReference type="ARBA" id="ARBA00009005"/>
    </source>
</evidence>
<proteinExistence type="inferred from homology"/>
<feature type="region of interest" description="Disordered" evidence="2">
    <location>
        <begin position="89"/>
        <end position="115"/>
    </location>
</feature>